<evidence type="ECO:0000313" key="3">
    <source>
        <dbReference type="Proteomes" id="UP001530315"/>
    </source>
</evidence>
<keyword evidence="3" id="KW-1185">Reference proteome</keyword>
<evidence type="ECO:0000256" key="1">
    <source>
        <dbReference type="SAM" id="MobiDB-lite"/>
    </source>
</evidence>
<gene>
    <name evidence="2" type="ORF">ACHAW5_004095</name>
</gene>
<evidence type="ECO:0000313" key="2">
    <source>
        <dbReference type="EMBL" id="KAL3778101.1"/>
    </source>
</evidence>
<protein>
    <submittedName>
        <fullName evidence="2">Uncharacterized protein</fullName>
    </submittedName>
</protein>
<accession>A0ABD3NTN0</accession>
<reference evidence="2 3" key="1">
    <citation type="submission" date="2024-10" db="EMBL/GenBank/DDBJ databases">
        <title>Updated reference genomes for cyclostephanoid diatoms.</title>
        <authorList>
            <person name="Roberts W.R."/>
            <person name="Alverson A.J."/>
        </authorList>
    </citation>
    <scope>NUCLEOTIDE SEQUENCE [LARGE SCALE GENOMIC DNA]</scope>
    <source>
        <strain evidence="2 3">AJA276-08</strain>
    </source>
</reference>
<dbReference type="EMBL" id="JALLAZ020001241">
    <property type="protein sequence ID" value="KAL3778101.1"/>
    <property type="molecule type" value="Genomic_DNA"/>
</dbReference>
<proteinExistence type="predicted"/>
<dbReference type="AlphaFoldDB" id="A0ABD3NTN0"/>
<comment type="caution">
    <text evidence="2">The sequence shown here is derived from an EMBL/GenBank/DDBJ whole genome shotgun (WGS) entry which is preliminary data.</text>
</comment>
<organism evidence="2 3">
    <name type="scientific">Stephanodiscus triporus</name>
    <dbReference type="NCBI Taxonomy" id="2934178"/>
    <lineage>
        <taxon>Eukaryota</taxon>
        <taxon>Sar</taxon>
        <taxon>Stramenopiles</taxon>
        <taxon>Ochrophyta</taxon>
        <taxon>Bacillariophyta</taxon>
        <taxon>Coscinodiscophyceae</taxon>
        <taxon>Thalassiosirophycidae</taxon>
        <taxon>Stephanodiscales</taxon>
        <taxon>Stephanodiscaceae</taxon>
        <taxon>Stephanodiscus</taxon>
    </lineage>
</organism>
<sequence>MKSLSEPITIVTKKYDGGSNKKKPKSHVSTDNHFDAFLHYSNREIRMKALLGHCEDNLSQSSLGYRTNLPVHRRETRISFELHPSLLVMDLLHDESLRDEAKIILLQW</sequence>
<dbReference type="Proteomes" id="UP001530315">
    <property type="component" value="Unassembled WGS sequence"/>
</dbReference>
<name>A0ABD3NTN0_9STRA</name>
<feature type="region of interest" description="Disordered" evidence="1">
    <location>
        <begin position="1"/>
        <end position="28"/>
    </location>
</feature>